<dbReference type="RefSeq" id="WP_090866340.1">
    <property type="nucleotide sequence ID" value="NZ_FNYE01000010.1"/>
</dbReference>
<dbReference type="PANTHER" id="PTHR43586">
    <property type="entry name" value="CYSTEINE DESULFURASE"/>
    <property type="match status" value="1"/>
</dbReference>
<dbReference type="InterPro" id="IPR016454">
    <property type="entry name" value="Cysteine_dSase"/>
</dbReference>
<evidence type="ECO:0000256" key="1">
    <source>
        <dbReference type="ARBA" id="ARBA00001933"/>
    </source>
</evidence>
<protein>
    <recommendedName>
        <fullName evidence="8">Cysteine desulfurase</fullName>
        <ecNumber evidence="8">2.8.1.7</ecNumber>
    </recommendedName>
</protein>
<keyword evidence="5 8" id="KW-0663">Pyridoxal phosphate</keyword>
<dbReference type="GO" id="GO:0030170">
    <property type="term" value="F:pyridoxal phosphate binding"/>
    <property type="evidence" value="ECO:0007669"/>
    <property type="project" value="UniProtKB-UniRule"/>
</dbReference>
<dbReference type="EMBL" id="FNYE01000010">
    <property type="protein sequence ID" value="SEJ39904.1"/>
    <property type="molecule type" value="Genomic_DNA"/>
</dbReference>
<dbReference type="SUPFAM" id="SSF53383">
    <property type="entry name" value="PLP-dependent transferases"/>
    <property type="match status" value="1"/>
</dbReference>
<evidence type="ECO:0000256" key="8">
    <source>
        <dbReference type="RuleBase" id="RU004506"/>
    </source>
</evidence>
<gene>
    <name evidence="10" type="ORF">SAMN05192539_1010109</name>
</gene>
<dbReference type="InterPro" id="IPR010970">
    <property type="entry name" value="Cys_dSase_SufS"/>
</dbReference>
<dbReference type="PANTHER" id="PTHR43586:SF8">
    <property type="entry name" value="CYSTEINE DESULFURASE 1, CHLOROPLASTIC"/>
    <property type="match status" value="1"/>
</dbReference>
<comment type="similarity">
    <text evidence="3 8">Belongs to the class-V pyridoxal-phosphate-dependent aminotransferase family. Csd subfamily.</text>
</comment>
<dbReference type="STRING" id="667676.SAMN05192539_1010109"/>
<feature type="domain" description="Aminotransferase class V" evidence="9">
    <location>
        <begin position="35"/>
        <end position="404"/>
    </location>
</feature>
<dbReference type="GO" id="GO:0006534">
    <property type="term" value="P:cysteine metabolic process"/>
    <property type="evidence" value="ECO:0007669"/>
    <property type="project" value="UniProtKB-UniRule"/>
</dbReference>
<dbReference type="GO" id="GO:0031071">
    <property type="term" value="F:cysteine desulfurase activity"/>
    <property type="evidence" value="ECO:0007669"/>
    <property type="project" value="UniProtKB-UniRule"/>
</dbReference>
<evidence type="ECO:0000259" key="9">
    <source>
        <dbReference type="Pfam" id="PF00266"/>
    </source>
</evidence>
<dbReference type="Gene3D" id="3.40.640.10">
    <property type="entry name" value="Type I PLP-dependent aspartate aminotransferase-like (Major domain)"/>
    <property type="match status" value="1"/>
</dbReference>
<reference evidence="11" key="1">
    <citation type="submission" date="2016-10" db="EMBL/GenBank/DDBJ databases">
        <authorList>
            <person name="Varghese N."/>
            <person name="Submissions S."/>
        </authorList>
    </citation>
    <scope>NUCLEOTIDE SEQUENCE [LARGE SCALE GENOMIC DNA]</scope>
    <source>
        <strain evidence="11">LMG 26031</strain>
    </source>
</reference>
<dbReference type="NCBIfam" id="TIGR01979">
    <property type="entry name" value="sufS"/>
    <property type="match status" value="1"/>
</dbReference>
<sequence length="417" mass="45265">MKPFEPVCIPDTDTVARWRSDFPILRERVRDAPLVYLDNGATTQKPSVVIDAERAYYEHMNANVHRGVHHLSQCATDAYEAARARIARFINAARAEEIVYVRGTTEAINLVAQSYLRPLAKPGDEIVISAMEHHSNIVPWQLLCEQTGAVLKVVPIDDSGALDVDAYARMIGERTRLVSIAHVSNALGTINPVARLIEIAHARGVPVLVDGAQAIAHLAVDVRALDCDFYAFSGHKVYGPTGIGALYARADKLEAMPPWQGGGDMIRSVTFEKTDYNAIPWKFEAGTPNICGAIALAVALDYVGTIGADAISAHEADLLAYATDAMRAIPHLRLIGTAHEKAAIVSFVLDRVHAHDVGTILDHHGVAVRAGHHCAMPVMQRYGVPATVRASFALYNTRSDVDALVEGIARVHEVFGQ</sequence>
<dbReference type="PIRSF" id="PIRSF005572">
    <property type="entry name" value="NifS"/>
    <property type="match status" value="1"/>
</dbReference>
<evidence type="ECO:0000313" key="11">
    <source>
        <dbReference type="Proteomes" id="UP000198866"/>
    </source>
</evidence>
<comment type="function">
    <text evidence="2 8">Catalyzes the removal of elemental sulfur and selenium atoms from L-cysteine, L-cystine, L-selenocysteine, and L-selenocystine to produce L-alanine.</text>
</comment>
<comment type="catalytic activity">
    <reaction evidence="6 8">
        <text>(sulfur carrier)-H + L-cysteine = (sulfur carrier)-SH + L-alanine</text>
        <dbReference type="Rhea" id="RHEA:43892"/>
        <dbReference type="Rhea" id="RHEA-COMP:14737"/>
        <dbReference type="Rhea" id="RHEA-COMP:14739"/>
        <dbReference type="ChEBI" id="CHEBI:29917"/>
        <dbReference type="ChEBI" id="CHEBI:35235"/>
        <dbReference type="ChEBI" id="CHEBI:57972"/>
        <dbReference type="ChEBI" id="CHEBI:64428"/>
        <dbReference type="EC" id="2.8.1.7"/>
    </reaction>
</comment>
<dbReference type="InterPro" id="IPR000192">
    <property type="entry name" value="Aminotrans_V_dom"/>
</dbReference>
<dbReference type="InterPro" id="IPR020578">
    <property type="entry name" value="Aminotrans_V_PyrdxlP_BS"/>
</dbReference>
<dbReference type="OrthoDB" id="9808002at2"/>
<evidence type="ECO:0000256" key="3">
    <source>
        <dbReference type="ARBA" id="ARBA00010447"/>
    </source>
</evidence>
<dbReference type="CDD" id="cd06453">
    <property type="entry name" value="SufS_like"/>
    <property type="match status" value="1"/>
</dbReference>
<accession>A0A1H6YJA2</accession>
<evidence type="ECO:0000256" key="6">
    <source>
        <dbReference type="ARBA" id="ARBA00050776"/>
    </source>
</evidence>
<dbReference type="AlphaFoldDB" id="A0A1H6YJA2"/>
<dbReference type="InterPro" id="IPR015424">
    <property type="entry name" value="PyrdxlP-dep_Trfase"/>
</dbReference>
<keyword evidence="10" id="KW-0456">Lyase</keyword>
<dbReference type="Proteomes" id="UP000198866">
    <property type="component" value="Unassembled WGS sequence"/>
</dbReference>
<keyword evidence="11" id="KW-1185">Reference proteome</keyword>
<comment type="cofactor">
    <cofactor evidence="1 7">
        <name>pyridoxal 5'-phosphate</name>
        <dbReference type="ChEBI" id="CHEBI:597326"/>
    </cofactor>
</comment>
<keyword evidence="4 8" id="KW-0808">Transferase</keyword>
<proteinExistence type="inferred from homology"/>
<evidence type="ECO:0000256" key="5">
    <source>
        <dbReference type="ARBA" id="ARBA00022898"/>
    </source>
</evidence>
<dbReference type="InterPro" id="IPR015421">
    <property type="entry name" value="PyrdxlP-dep_Trfase_major"/>
</dbReference>
<dbReference type="GO" id="GO:0016829">
    <property type="term" value="F:lyase activity"/>
    <property type="evidence" value="ECO:0007669"/>
    <property type="project" value="UniProtKB-KW"/>
</dbReference>
<dbReference type="PROSITE" id="PS00595">
    <property type="entry name" value="AA_TRANSFER_CLASS_5"/>
    <property type="match status" value="1"/>
</dbReference>
<evidence type="ECO:0000256" key="7">
    <source>
        <dbReference type="RuleBase" id="RU004504"/>
    </source>
</evidence>
<evidence type="ECO:0000256" key="2">
    <source>
        <dbReference type="ARBA" id="ARBA00002824"/>
    </source>
</evidence>
<dbReference type="Gene3D" id="3.90.1150.10">
    <property type="entry name" value="Aspartate Aminotransferase, domain 1"/>
    <property type="match status" value="1"/>
</dbReference>
<dbReference type="Pfam" id="PF00266">
    <property type="entry name" value="Aminotran_5"/>
    <property type="match status" value="1"/>
</dbReference>
<evidence type="ECO:0000256" key="4">
    <source>
        <dbReference type="ARBA" id="ARBA00022679"/>
    </source>
</evidence>
<name>A0A1H6YJA2_9BURK</name>
<dbReference type="EC" id="2.8.1.7" evidence="8"/>
<organism evidence="10 11">
    <name type="scientific">Paraburkholderia diazotrophica</name>
    <dbReference type="NCBI Taxonomy" id="667676"/>
    <lineage>
        <taxon>Bacteria</taxon>
        <taxon>Pseudomonadati</taxon>
        <taxon>Pseudomonadota</taxon>
        <taxon>Betaproteobacteria</taxon>
        <taxon>Burkholderiales</taxon>
        <taxon>Burkholderiaceae</taxon>
        <taxon>Paraburkholderia</taxon>
    </lineage>
</organism>
<evidence type="ECO:0000313" key="10">
    <source>
        <dbReference type="EMBL" id="SEJ39904.1"/>
    </source>
</evidence>
<dbReference type="InterPro" id="IPR015422">
    <property type="entry name" value="PyrdxlP-dep_Trfase_small"/>
</dbReference>